<dbReference type="PANTHER" id="PTHR47053">
    <property type="entry name" value="MUREIN DD-ENDOPEPTIDASE MEPH-RELATED"/>
    <property type="match status" value="1"/>
</dbReference>
<accession>A0A9J6P4J6</accession>
<keyword evidence="3" id="KW-0378">Hydrolase</keyword>
<feature type="chain" id="PRO_5039911817" evidence="5">
    <location>
        <begin position="31"/>
        <end position="212"/>
    </location>
</feature>
<keyword evidence="8" id="KW-1185">Reference proteome</keyword>
<dbReference type="PROSITE" id="PS51935">
    <property type="entry name" value="NLPC_P60"/>
    <property type="match status" value="1"/>
</dbReference>
<dbReference type="RefSeq" id="WP_250859801.1">
    <property type="nucleotide sequence ID" value="NZ_JAGSOJ010000002.1"/>
</dbReference>
<dbReference type="EMBL" id="JAGSOJ010000002">
    <property type="protein sequence ID" value="MCM1990709.1"/>
    <property type="molecule type" value="Genomic_DNA"/>
</dbReference>
<dbReference type="Gene3D" id="3.90.1720.10">
    <property type="entry name" value="endopeptidase domain like (from Nostoc punctiforme)"/>
    <property type="match status" value="1"/>
</dbReference>
<dbReference type="InterPro" id="IPR000064">
    <property type="entry name" value="NLP_P60_dom"/>
</dbReference>
<reference evidence="7" key="2">
    <citation type="submission" date="2021-04" db="EMBL/GenBank/DDBJ databases">
        <authorList>
            <person name="Dong X."/>
        </authorList>
    </citation>
    <scope>NUCLEOTIDE SEQUENCE</scope>
    <source>
        <strain evidence="7">ZWT</strain>
    </source>
</reference>
<evidence type="ECO:0000256" key="1">
    <source>
        <dbReference type="ARBA" id="ARBA00007074"/>
    </source>
</evidence>
<comment type="similarity">
    <text evidence="1">Belongs to the peptidase C40 family.</text>
</comment>
<dbReference type="InterPro" id="IPR038765">
    <property type="entry name" value="Papain-like_cys_pep_sf"/>
</dbReference>
<dbReference type="InterPro" id="IPR051202">
    <property type="entry name" value="Peptidase_C40"/>
</dbReference>
<keyword evidence="5" id="KW-0732">Signal</keyword>
<protein>
    <submittedName>
        <fullName evidence="7">C40 family peptidase</fullName>
    </submittedName>
</protein>
<keyword evidence="2" id="KW-0645">Protease</keyword>
<dbReference type="Pfam" id="PF00877">
    <property type="entry name" value="NLPC_P60"/>
    <property type="match status" value="1"/>
</dbReference>
<dbReference type="GO" id="GO:0008234">
    <property type="term" value="F:cysteine-type peptidase activity"/>
    <property type="evidence" value="ECO:0007669"/>
    <property type="project" value="UniProtKB-KW"/>
</dbReference>
<evidence type="ECO:0000259" key="6">
    <source>
        <dbReference type="PROSITE" id="PS51935"/>
    </source>
</evidence>
<gene>
    <name evidence="7" type="ORF">KDK92_13340</name>
</gene>
<evidence type="ECO:0000313" key="8">
    <source>
        <dbReference type="Proteomes" id="UP001056429"/>
    </source>
</evidence>
<name>A0A9J6P4J6_9CLOT</name>
<dbReference type="AlphaFoldDB" id="A0A9J6P4J6"/>
<comment type="caution">
    <text evidence="7">The sequence shown here is derived from an EMBL/GenBank/DDBJ whole genome shotgun (WGS) entry which is preliminary data.</text>
</comment>
<organism evidence="7 8">
    <name type="scientific">Oceanirhabdus seepicola</name>
    <dbReference type="NCBI Taxonomy" id="2828781"/>
    <lineage>
        <taxon>Bacteria</taxon>
        <taxon>Bacillati</taxon>
        <taxon>Bacillota</taxon>
        <taxon>Clostridia</taxon>
        <taxon>Eubacteriales</taxon>
        <taxon>Clostridiaceae</taxon>
        <taxon>Oceanirhabdus</taxon>
    </lineage>
</organism>
<dbReference type="Proteomes" id="UP001056429">
    <property type="component" value="Unassembled WGS sequence"/>
</dbReference>
<feature type="signal peptide" evidence="5">
    <location>
        <begin position="1"/>
        <end position="30"/>
    </location>
</feature>
<proteinExistence type="inferred from homology"/>
<dbReference type="GO" id="GO:0006508">
    <property type="term" value="P:proteolysis"/>
    <property type="evidence" value="ECO:0007669"/>
    <property type="project" value="UniProtKB-KW"/>
</dbReference>
<feature type="domain" description="NlpC/P60" evidence="6">
    <location>
        <begin position="91"/>
        <end position="210"/>
    </location>
</feature>
<evidence type="ECO:0000313" key="7">
    <source>
        <dbReference type="EMBL" id="MCM1990709.1"/>
    </source>
</evidence>
<evidence type="ECO:0000256" key="4">
    <source>
        <dbReference type="ARBA" id="ARBA00022807"/>
    </source>
</evidence>
<evidence type="ECO:0000256" key="3">
    <source>
        <dbReference type="ARBA" id="ARBA00022801"/>
    </source>
</evidence>
<keyword evidence="4" id="KW-0788">Thiol protease</keyword>
<sequence>MNLFRSKSSRLVCFISLMMLMKVNMTTANADPIPDSKENQSKISTSFQVKGDMKVPDRGKAARERVEQEARSRRASGQATVSVYNDRQLLSGDVGTLIDYAYSYLGRPYVWGAKGPYSFDCSGYTSYVYKMIGIYIPSYTGDQVKYGKAVSREDLLPGDVVFFNTYMQYGHVGIYVGNNKFIHASTKKGVTVTPLSGYYLENYAGARRLIQQ</sequence>
<evidence type="ECO:0000256" key="2">
    <source>
        <dbReference type="ARBA" id="ARBA00022670"/>
    </source>
</evidence>
<dbReference type="SUPFAM" id="SSF54001">
    <property type="entry name" value="Cysteine proteinases"/>
    <property type="match status" value="1"/>
</dbReference>
<evidence type="ECO:0000256" key="5">
    <source>
        <dbReference type="SAM" id="SignalP"/>
    </source>
</evidence>
<reference evidence="7" key="1">
    <citation type="journal article" date="2021" name="mSystems">
        <title>Bacteria and Archaea Synergistically Convert Glycine Betaine to Biogenic Methane in the Formosa Cold Seep of the South China Sea.</title>
        <authorList>
            <person name="Li L."/>
            <person name="Zhang W."/>
            <person name="Zhang S."/>
            <person name="Song L."/>
            <person name="Sun Q."/>
            <person name="Zhang H."/>
            <person name="Xiang H."/>
            <person name="Dong X."/>
        </authorList>
    </citation>
    <scope>NUCLEOTIDE SEQUENCE</scope>
    <source>
        <strain evidence="7">ZWT</strain>
    </source>
</reference>
<dbReference type="PANTHER" id="PTHR47053:SF1">
    <property type="entry name" value="MUREIN DD-ENDOPEPTIDASE MEPH-RELATED"/>
    <property type="match status" value="1"/>
</dbReference>